<dbReference type="InterPro" id="IPR036505">
    <property type="entry name" value="Amidase/PGRP_sf"/>
</dbReference>
<sequence>MVTTMALCPFANLEHLITIDAAGRSHTPVRLTLHTAWPGPRKGPLYPRGRPAPNGTYATFYIDLEGTLFQHRDTSLAARADGQGNFGSISVETADNRDNGPLNDAQLRTFARLWLWVLETHPTVPNQLARPGDLRGMAWHRLGVAGNFGPYDPSNPLTWSQAQTGAVWSTARGKTCPTDAKIRQAVAVQANPRAYVTGATGARPTIAQPISAPTYSSKPRAIPAGNYTAVPTPERAYTRTARPGRTQYYPADYLINDGVWGSGLTTSIQRWLRLIGYYPETEWVIDGDFGPATARALQQWLRNHGYYGQGFLLDGDFGTCSMIGLQSAMRADGLYPAGEYVLDGVCGNVTLEHLQRWMAGDY</sequence>
<protein>
    <submittedName>
        <fullName evidence="1">Peptidoglycan-binding domain-containing protein</fullName>
    </submittedName>
</protein>
<dbReference type="GO" id="GO:0008745">
    <property type="term" value="F:N-acetylmuramoyl-L-alanine amidase activity"/>
    <property type="evidence" value="ECO:0007669"/>
    <property type="project" value="InterPro"/>
</dbReference>
<name>A0A3S9QKP5_9ACTO</name>
<dbReference type="Proteomes" id="UP000275951">
    <property type="component" value="Chromosome"/>
</dbReference>
<dbReference type="Gene3D" id="1.10.101.10">
    <property type="entry name" value="PGBD-like superfamily/PGBD"/>
    <property type="match status" value="1"/>
</dbReference>
<proteinExistence type="predicted"/>
<gene>
    <name evidence="1" type="ORF">EBQ10_03120</name>
</gene>
<dbReference type="EMBL" id="CP033905">
    <property type="protein sequence ID" value="AZR06383.1"/>
    <property type="molecule type" value="Genomic_DNA"/>
</dbReference>
<organism evidence="1 2">
    <name type="scientific">Trueperella pyogenes</name>
    <dbReference type="NCBI Taxonomy" id="1661"/>
    <lineage>
        <taxon>Bacteria</taxon>
        <taxon>Bacillati</taxon>
        <taxon>Actinomycetota</taxon>
        <taxon>Actinomycetes</taxon>
        <taxon>Actinomycetales</taxon>
        <taxon>Actinomycetaceae</taxon>
        <taxon>Trueperella</taxon>
    </lineage>
</organism>
<evidence type="ECO:0000313" key="2">
    <source>
        <dbReference type="Proteomes" id="UP000275951"/>
    </source>
</evidence>
<dbReference type="AlphaFoldDB" id="A0A3S9QKP5"/>
<dbReference type="InterPro" id="IPR036366">
    <property type="entry name" value="PGBDSf"/>
</dbReference>
<reference evidence="1 2" key="1">
    <citation type="submission" date="2018-11" db="EMBL/GenBank/DDBJ databases">
        <title>Multidrug-resistant genes are associated with an 42-kb island TGI1 carrying a complex class 1 integron in a Trueperella pyogenes.</title>
        <authorList>
            <person name="Dong W."/>
        </authorList>
    </citation>
    <scope>NUCLEOTIDE SEQUENCE [LARGE SCALE GENOMIC DNA]</scope>
    <source>
        <strain evidence="1 2">TP4</strain>
    </source>
</reference>
<dbReference type="SUPFAM" id="SSF55846">
    <property type="entry name" value="N-acetylmuramoyl-L-alanine amidase-like"/>
    <property type="match status" value="1"/>
</dbReference>
<evidence type="ECO:0000313" key="1">
    <source>
        <dbReference type="EMBL" id="AZR06383.1"/>
    </source>
</evidence>
<accession>A0A3S9QKP5</accession>
<dbReference type="GO" id="GO:0009253">
    <property type="term" value="P:peptidoglycan catabolic process"/>
    <property type="evidence" value="ECO:0007669"/>
    <property type="project" value="InterPro"/>
</dbReference>